<sequence length="77" mass="8264">MPDTGFVIRIPAPGPMAGPFSTRAAMPTSALSAEYSPEVEVAMAMGTQYRAKPDMMSWVGAGIVLLTLVLWLSFIFI</sequence>
<evidence type="ECO:0000313" key="3">
    <source>
        <dbReference type="Proteomes" id="UP000262371"/>
    </source>
</evidence>
<name>A0A371YXA2_9PROT</name>
<reference evidence="2 3" key="1">
    <citation type="submission" date="2018-08" db="EMBL/GenBank/DDBJ databases">
        <title>Komagataeibacter sp. AV 382.</title>
        <authorList>
            <person name="Skraban J."/>
            <person name="Trcek J."/>
        </authorList>
    </citation>
    <scope>NUCLEOTIDE SEQUENCE [LARGE SCALE GENOMIC DNA]</scope>
    <source>
        <strain evidence="2 3">AV 382</strain>
    </source>
</reference>
<dbReference type="Proteomes" id="UP000262371">
    <property type="component" value="Unassembled WGS sequence"/>
</dbReference>
<accession>A0A371YXA2</accession>
<keyword evidence="3" id="KW-1185">Reference proteome</keyword>
<evidence type="ECO:0000313" key="2">
    <source>
        <dbReference type="EMBL" id="RFD18844.1"/>
    </source>
</evidence>
<evidence type="ECO:0000256" key="1">
    <source>
        <dbReference type="SAM" id="Phobius"/>
    </source>
</evidence>
<comment type="caution">
    <text evidence="2">The sequence shown here is derived from an EMBL/GenBank/DDBJ whole genome shotgun (WGS) entry which is preliminary data.</text>
</comment>
<dbReference type="EMBL" id="QUWV01000149">
    <property type="protein sequence ID" value="RFD18844.1"/>
    <property type="molecule type" value="Genomic_DNA"/>
</dbReference>
<proteinExistence type="predicted"/>
<keyword evidence="1" id="KW-0472">Membrane</keyword>
<organism evidence="2 3">
    <name type="scientific">Komagataeibacter melaceti</name>
    <dbReference type="NCBI Taxonomy" id="2766577"/>
    <lineage>
        <taxon>Bacteria</taxon>
        <taxon>Pseudomonadati</taxon>
        <taxon>Pseudomonadota</taxon>
        <taxon>Alphaproteobacteria</taxon>
        <taxon>Acetobacterales</taxon>
        <taxon>Acetobacteraceae</taxon>
        <taxon>Komagataeibacter</taxon>
    </lineage>
</organism>
<keyword evidence="1" id="KW-1133">Transmembrane helix</keyword>
<keyword evidence="1" id="KW-0812">Transmembrane</keyword>
<protein>
    <submittedName>
        <fullName evidence="2">Uncharacterized protein</fullName>
    </submittedName>
</protein>
<dbReference type="AlphaFoldDB" id="A0A371YXA2"/>
<feature type="transmembrane region" description="Helical" evidence="1">
    <location>
        <begin position="55"/>
        <end position="76"/>
    </location>
</feature>
<gene>
    <name evidence="2" type="ORF">DY926_14370</name>
</gene>